<organism evidence="12">
    <name type="scientific">Salpingoeca rosetta (strain ATCC 50818 / BSB-021)</name>
    <dbReference type="NCBI Taxonomy" id="946362"/>
    <lineage>
        <taxon>Eukaryota</taxon>
        <taxon>Choanoflagellata</taxon>
        <taxon>Craspedida</taxon>
        <taxon>Salpingoecidae</taxon>
        <taxon>Salpingoeca</taxon>
    </lineage>
</organism>
<dbReference type="PANTHER" id="PTHR43816">
    <property type="entry name" value="NICOTINAMIDE PHOSPHORIBOSYLTRANSFERASE"/>
    <property type="match status" value="1"/>
</dbReference>
<dbReference type="Pfam" id="PF18127">
    <property type="entry name" value="NAMPT_N"/>
    <property type="match status" value="1"/>
</dbReference>
<dbReference type="InterPro" id="IPR041525">
    <property type="entry name" value="N/Namide_PRibTrfase"/>
</dbReference>
<gene>
    <name evidence="11" type="ORF">PTSG_05604</name>
</gene>
<dbReference type="GO" id="GO:0047280">
    <property type="term" value="F:nicotinamide phosphoribosyltransferase activity"/>
    <property type="evidence" value="ECO:0007669"/>
    <property type="project" value="UniProtKB-EC"/>
</dbReference>
<protein>
    <recommendedName>
        <fullName evidence="7">Nicotinamide phosphoribosyltransferase</fullName>
        <ecNumber evidence="6">2.4.2.12</ecNumber>
    </recommendedName>
</protein>
<dbReference type="GeneID" id="16074048"/>
<dbReference type="InParanoid" id="F2UBP2"/>
<dbReference type="Proteomes" id="UP000007799">
    <property type="component" value="Unassembled WGS sequence"/>
</dbReference>
<keyword evidence="2" id="KW-0662">Pyridine nucleotide biosynthesis</keyword>
<evidence type="ECO:0000256" key="5">
    <source>
        <dbReference type="ARBA" id="ARBA00035007"/>
    </source>
</evidence>
<evidence type="ECO:0000259" key="10">
    <source>
        <dbReference type="Pfam" id="PF18127"/>
    </source>
</evidence>
<dbReference type="Pfam" id="PF04095">
    <property type="entry name" value="NAPRTase"/>
    <property type="match status" value="1"/>
</dbReference>
<feature type="domain" description="Nicotinamide phosphoribosyltransferase N-terminal" evidence="10">
    <location>
        <begin position="7"/>
        <end position="104"/>
    </location>
</feature>
<keyword evidence="3 11" id="KW-0328">Glycosyltransferase</keyword>
<dbReference type="EMBL" id="GL832967">
    <property type="protein sequence ID" value="EGD73908.1"/>
    <property type="molecule type" value="Genomic_DNA"/>
</dbReference>
<dbReference type="GO" id="GO:0009435">
    <property type="term" value="P:NAD+ biosynthetic process"/>
    <property type="evidence" value="ECO:0007669"/>
    <property type="project" value="UniProtKB-UniPathway"/>
</dbReference>
<proteinExistence type="inferred from homology"/>
<dbReference type="eggNOG" id="ENOG502QSGN">
    <property type="taxonomic scope" value="Eukaryota"/>
</dbReference>
<dbReference type="AlphaFoldDB" id="F2UBP2"/>
<evidence type="ECO:0000256" key="2">
    <source>
        <dbReference type="ARBA" id="ARBA00022642"/>
    </source>
</evidence>
<evidence type="ECO:0000256" key="3">
    <source>
        <dbReference type="ARBA" id="ARBA00022676"/>
    </source>
</evidence>
<dbReference type="UniPathway" id="UPA00253"/>
<evidence type="ECO:0000256" key="4">
    <source>
        <dbReference type="ARBA" id="ARBA00022679"/>
    </source>
</evidence>
<dbReference type="EC" id="2.4.2.12" evidence="6"/>
<evidence type="ECO:0000259" key="9">
    <source>
        <dbReference type="Pfam" id="PF04095"/>
    </source>
</evidence>
<dbReference type="InterPro" id="IPR013785">
    <property type="entry name" value="Aldolase_TIM"/>
</dbReference>
<evidence type="ECO:0000256" key="6">
    <source>
        <dbReference type="ARBA" id="ARBA00035024"/>
    </source>
</evidence>
<dbReference type="InterPro" id="IPR016471">
    <property type="entry name" value="Nicotinamide_PRibTrfase"/>
</dbReference>
<dbReference type="InterPro" id="IPR036068">
    <property type="entry name" value="Nicotinate_pribotase-like_C"/>
</dbReference>
<comment type="similarity">
    <text evidence="1">Belongs to the NAPRTase family.</text>
</comment>
<dbReference type="SUPFAM" id="SSF51690">
    <property type="entry name" value="Nicotinate/Quinolinate PRTase C-terminal domain-like"/>
    <property type="match status" value="1"/>
</dbReference>
<dbReference type="SMR" id="F2UBP2"/>
<dbReference type="PANTHER" id="PTHR43816:SF1">
    <property type="entry name" value="NICOTINAMIDE PHOSPHORIBOSYLTRANSFERASE"/>
    <property type="match status" value="1"/>
</dbReference>
<sequence length="297" mass="33537">MATCYDNLLLCADSYKVSHHLQYPPKTERVYSYFESRGGKFSETVFFGLQYLIKKWLVGQVVTEEKIQQAKELWKLHFGNGSIFNEEGWRYILKKHGGRLPLLIKAVPEGTVVPTRNVLFTVENTDPNCAWLSNWVEVVVKCLELLGEAFGTLTNSKGYKLLPPYLRLIQGDGISLDSLENILARMKEAKWSADNVTFGSGGSLLQKLNRDTQKCAFKCSFITVDGVDRDVFKDPITDPGKASKKGRLTLEKDDKGNFVTRQQNKGDPAKDLLQVVFKDGELVTETTFAQVRERADL</sequence>
<evidence type="ECO:0000313" key="12">
    <source>
        <dbReference type="Proteomes" id="UP000007799"/>
    </source>
</evidence>
<evidence type="ECO:0000256" key="8">
    <source>
        <dbReference type="ARBA" id="ARBA00047835"/>
    </source>
</evidence>
<evidence type="ECO:0000313" key="11">
    <source>
        <dbReference type="EMBL" id="EGD73908.1"/>
    </source>
</evidence>
<dbReference type="Gene3D" id="3.20.20.70">
    <property type="entry name" value="Aldolase class I"/>
    <property type="match status" value="1"/>
</dbReference>
<keyword evidence="12" id="KW-1185">Reference proteome</keyword>
<name>F2UBP2_SALR5</name>
<dbReference type="FunCoup" id="F2UBP2">
    <property type="interactions" value="391"/>
</dbReference>
<accession>F2UBP2</accession>
<dbReference type="STRING" id="946362.F2UBP2"/>
<reference evidence="11" key="1">
    <citation type="submission" date="2009-08" db="EMBL/GenBank/DDBJ databases">
        <title>Annotation of Salpingoeca rosetta.</title>
        <authorList>
            <consortium name="The Broad Institute Genome Sequencing Platform"/>
            <person name="Russ C."/>
            <person name="Cuomo C."/>
            <person name="Burger G."/>
            <person name="Gray M.W."/>
            <person name="Holland P.W.H."/>
            <person name="King N."/>
            <person name="Lang F.B.F."/>
            <person name="Roger A.J."/>
            <person name="Ruiz-Trillo I."/>
            <person name="Young S.K."/>
            <person name="Zeng Q."/>
            <person name="Gargeya S."/>
            <person name="Alvarado L."/>
            <person name="Berlin A."/>
            <person name="Chapman S.B."/>
            <person name="Chen Z."/>
            <person name="Freedman E."/>
            <person name="Gellesch M."/>
            <person name="Goldberg J."/>
            <person name="Griggs A."/>
            <person name="Gujja S."/>
            <person name="Heilman E."/>
            <person name="Heiman D."/>
            <person name="Howarth C."/>
            <person name="Mehta T."/>
            <person name="Neiman D."/>
            <person name="Pearson M."/>
            <person name="Roberts A."/>
            <person name="Saif S."/>
            <person name="Shea T."/>
            <person name="Shenoy N."/>
            <person name="Sisk P."/>
            <person name="Stolte C."/>
            <person name="Sykes S."/>
            <person name="White J."/>
            <person name="Yandava C."/>
            <person name="Haas B."/>
            <person name="Nusbaum C."/>
            <person name="Birren B."/>
        </authorList>
    </citation>
    <scope>NUCLEOTIDE SEQUENCE [LARGE SCALE GENOMIC DNA]</scope>
    <source>
        <strain evidence="11">ATCC 50818</strain>
    </source>
</reference>
<dbReference type="KEGG" id="sre:PTSG_05604"/>
<feature type="domain" description="Nicotinate/nicotinamide phosphoribosyltransferase" evidence="9">
    <location>
        <begin position="140"/>
        <end position="280"/>
    </location>
</feature>
<comment type="catalytic activity">
    <reaction evidence="8">
        <text>beta-nicotinamide D-ribonucleotide + diphosphate = 5-phospho-alpha-D-ribose 1-diphosphate + nicotinamide + H(+)</text>
        <dbReference type="Rhea" id="RHEA:16149"/>
        <dbReference type="ChEBI" id="CHEBI:14649"/>
        <dbReference type="ChEBI" id="CHEBI:15378"/>
        <dbReference type="ChEBI" id="CHEBI:17154"/>
        <dbReference type="ChEBI" id="CHEBI:33019"/>
        <dbReference type="ChEBI" id="CHEBI:58017"/>
        <dbReference type="EC" id="2.4.2.12"/>
    </reaction>
    <physiologicalReaction direction="right-to-left" evidence="8">
        <dbReference type="Rhea" id="RHEA:16151"/>
    </physiologicalReaction>
</comment>
<dbReference type="InterPro" id="IPR041529">
    <property type="entry name" value="DUF5598"/>
</dbReference>
<comment type="pathway">
    <text evidence="5">Cofactor biosynthesis; NAD(+) biosynthesis; nicotinamide D-ribonucleotide from 5-phospho-alpha-D-ribose 1-diphosphate and nicotinamide: step 1/1.</text>
</comment>
<dbReference type="RefSeq" id="XP_004993471.1">
    <property type="nucleotide sequence ID" value="XM_004993414.1"/>
</dbReference>
<evidence type="ECO:0000256" key="7">
    <source>
        <dbReference type="ARBA" id="ARBA00035036"/>
    </source>
</evidence>
<evidence type="ECO:0000256" key="1">
    <source>
        <dbReference type="ARBA" id="ARBA00010897"/>
    </source>
</evidence>
<dbReference type="OrthoDB" id="193380at2759"/>
<keyword evidence="4 11" id="KW-0808">Transferase</keyword>